<evidence type="ECO:0000256" key="1">
    <source>
        <dbReference type="SAM" id="Coils"/>
    </source>
</evidence>
<keyword evidence="1" id="KW-0175">Coiled coil</keyword>
<reference evidence="2" key="1">
    <citation type="submission" date="2023-08" db="EMBL/GenBank/DDBJ databases">
        <authorList>
            <person name="Chen Y."/>
            <person name="Shah S."/>
            <person name="Dougan E. K."/>
            <person name="Thang M."/>
            <person name="Chan C."/>
        </authorList>
    </citation>
    <scope>NUCLEOTIDE SEQUENCE</scope>
</reference>
<evidence type="ECO:0000313" key="3">
    <source>
        <dbReference type="Proteomes" id="UP001178507"/>
    </source>
</evidence>
<sequence length="136" mass="14918">MPQLWDCAASTESPFAAHDFAGGARLKNRNSALVRPRPLHAGVALRALAAQEDNSAQGRLNLEEVIAEAERVLEDNDTVEEIKAVLRIAQKIYPEKWTLSGKKDELQQKLREFVEEAKAALKGLEEAVGSCALHGM</sequence>
<evidence type="ECO:0000313" key="2">
    <source>
        <dbReference type="EMBL" id="CAJ1396253.1"/>
    </source>
</evidence>
<protein>
    <submittedName>
        <fullName evidence="2">Uncharacterized protein</fullName>
    </submittedName>
</protein>
<keyword evidence="3" id="KW-1185">Reference proteome</keyword>
<dbReference type="EMBL" id="CAUJNA010003224">
    <property type="protein sequence ID" value="CAJ1396253.1"/>
    <property type="molecule type" value="Genomic_DNA"/>
</dbReference>
<comment type="caution">
    <text evidence="2">The sequence shown here is derived from an EMBL/GenBank/DDBJ whole genome shotgun (WGS) entry which is preliminary data.</text>
</comment>
<feature type="coiled-coil region" evidence="1">
    <location>
        <begin position="62"/>
        <end position="127"/>
    </location>
</feature>
<name>A0AA36J0F7_9DINO</name>
<dbReference type="AlphaFoldDB" id="A0AA36J0F7"/>
<dbReference type="Proteomes" id="UP001178507">
    <property type="component" value="Unassembled WGS sequence"/>
</dbReference>
<proteinExistence type="predicted"/>
<gene>
    <name evidence="2" type="ORF">EVOR1521_LOCUS20511</name>
</gene>
<organism evidence="2 3">
    <name type="scientific">Effrenium voratum</name>
    <dbReference type="NCBI Taxonomy" id="2562239"/>
    <lineage>
        <taxon>Eukaryota</taxon>
        <taxon>Sar</taxon>
        <taxon>Alveolata</taxon>
        <taxon>Dinophyceae</taxon>
        <taxon>Suessiales</taxon>
        <taxon>Symbiodiniaceae</taxon>
        <taxon>Effrenium</taxon>
    </lineage>
</organism>
<accession>A0AA36J0F7</accession>